<dbReference type="EMBL" id="JAUEPU010000018">
    <property type="protein sequence ID" value="KAK0495272.1"/>
    <property type="molecule type" value="Genomic_DNA"/>
</dbReference>
<evidence type="ECO:0000313" key="1">
    <source>
        <dbReference type="EMBL" id="KAK0495272.1"/>
    </source>
</evidence>
<dbReference type="Proteomes" id="UP001175228">
    <property type="component" value="Unassembled WGS sequence"/>
</dbReference>
<gene>
    <name evidence="1" type="ORF">EDD18DRAFT_1106498</name>
</gene>
<protein>
    <submittedName>
        <fullName evidence="1">Uncharacterized protein</fullName>
    </submittedName>
</protein>
<comment type="caution">
    <text evidence="1">The sequence shown here is derived from an EMBL/GenBank/DDBJ whole genome shotgun (WGS) entry which is preliminary data.</text>
</comment>
<reference evidence="1" key="1">
    <citation type="submission" date="2023-06" db="EMBL/GenBank/DDBJ databases">
        <authorList>
            <consortium name="Lawrence Berkeley National Laboratory"/>
            <person name="Ahrendt S."/>
            <person name="Sahu N."/>
            <person name="Indic B."/>
            <person name="Wong-Bajracharya J."/>
            <person name="Merenyi Z."/>
            <person name="Ke H.-M."/>
            <person name="Monk M."/>
            <person name="Kocsube S."/>
            <person name="Drula E."/>
            <person name="Lipzen A."/>
            <person name="Balint B."/>
            <person name="Henrissat B."/>
            <person name="Andreopoulos B."/>
            <person name="Martin F.M."/>
            <person name="Harder C.B."/>
            <person name="Rigling D."/>
            <person name="Ford K.L."/>
            <person name="Foster G.D."/>
            <person name="Pangilinan J."/>
            <person name="Papanicolaou A."/>
            <person name="Barry K."/>
            <person name="LaButti K."/>
            <person name="Viragh M."/>
            <person name="Koriabine M."/>
            <person name="Yan M."/>
            <person name="Riley R."/>
            <person name="Champramary S."/>
            <person name="Plett K.L."/>
            <person name="Tsai I.J."/>
            <person name="Slot J."/>
            <person name="Sipos G."/>
            <person name="Plett J."/>
            <person name="Nagy L.G."/>
            <person name="Grigoriev I.V."/>
        </authorList>
    </citation>
    <scope>NUCLEOTIDE SEQUENCE</scope>
    <source>
        <strain evidence="1">HWK02</strain>
    </source>
</reference>
<keyword evidence="2" id="KW-1185">Reference proteome</keyword>
<evidence type="ECO:0000313" key="2">
    <source>
        <dbReference type="Proteomes" id="UP001175228"/>
    </source>
</evidence>
<proteinExistence type="predicted"/>
<dbReference type="AlphaFoldDB" id="A0AA39Q2X9"/>
<accession>A0AA39Q2X9</accession>
<organism evidence="1 2">
    <name type="scientific">Armillaria luteobubalina</name>
    <dbReference type="NCBI Taxonomy" id="153913"/>
    <lineage>
        <taxon>Eukaryota</taxon>
        <taxon>Fungi</taxon>
        <taxon>Dikarya</taxon>
        <taxon>Basidiomycota</taxon>
        <taxon>Agaricomycotina</taxon>
        <taxon>Agaricomycetes</taxon>
        <taxon>Agaricomycetidae</taxon>
        <taxon>Agaricales</taxon>
        <taxon>Marasmiineae</taxon>
        <taxon>Physalacriaceae</taxon>
        <taxon>Armillaria</taxon>
    </lineage>
</organism>
<name>A0AA39Q2X9_9AGAR</name>
<sequence length="165" mass="19003">MTLQQIAQQWNTKNCGNLAPYGNTNIKKVEEAFYMLAKEMGQTIPLNVGALYPQSKQKDVWQTQNNNAKKDSLTLKQKKQIVVAKDHKIVPLPLAHNLLHILEQAGPSFKQIQNLYLIRWAVSINQEQLAKMALWGCVDQLLKEAWESHDNFFNLLCNLFVMFLH</sequence>